<keyword evidence="2 4" id="KW-0378">Hydrolase</keyword>
<reference evidence="5" key="1">
    <citation type="journal article" date="2019" name="Int. J. Syst. Evol. Microbiol.">
        <title>The Global Catalogue of Microorganisms (GCM) 10K type strain sequencing project: providing services to taxonomists for standard genome sequencing and annotation.</title>
        <authorList>
            <consortium name="The Broad Institute Genomics Platform"/>
            <consortium name="The Broad Institute Genome Sequencing Center for Infectious Disease"/>
            <person name="Wu L."/>
            <person name="Ma J."/>
        </authorList>
    </citation>
    <scope>NUCLEOTIDE SEQUENCE [LARGE SCALE GENOMIC DNA]</scope>
    <source>
        <strain evidence="5">CGMCC 1.10759</strain>
    </source>
</reference>
<dbReference type="CDD" id="cd07572">
    <property type="entry name" value="nit"/>
    <property type="match status" value="1"/>
</dbReference>
<dbReference type="SUPFAM" id="SSF56317">
    <property type="entry name" value="Carbon-nitrogen hydrolase"/>
    <property type="match status" value="1"/>
</dbReference>
<evidence type="ECO:0000256" key="1">
    <source>
        <dbReference type="ARBA" id="ARBA00010613"/>
    </source>
</evidence>
<dbReference type="InterPro" id="IPR003010">
    <property type="entry name" value="C-N_Hydrolase"/>
</dbReference>
<dbReference type="Proteomes" id="UP001595904">
    <property type="component" value="Unassembled WGS sequence"/>
</dbReference>
<protein>
    <submittedName>
        <fullName evidence="4">Carbon-nitrogen hydrolase family protein</fullName>
    </submittedName>
</protein>
<dbReference type="InterPro" id="IPR045254">
    <property type="entry name" value="Nit1/2_C-N_Hydrolase"/>
</dbReference>
<dbReference type="GO" id="GO:0016787">
    <property type="term" value="F:hydrolase activity"/>
    <property type="evidence" value="ECO:0007669"/>
    <property type="project" value="UniProtKB-KW"/>
</dbReference>
<organism evidence="4 5">
    <name type="scientific">Steroidobacter flavus</name>
    <dbReference type="NCBI Taxonomy" id="1842136"/>
    <lineage>
        <taxon>Bacteria</taxon>
        <taxon>Pseudomonadati</taxon>
        <taxon>Pseudomonadota</taxon>
        <taxon>Gammaproteobacteria</taxon>
        <taxon>Steroidobacterales</taxon>
        <taxon>Steroidobacteraceae</taxon>
        <taxon>Steroidobacter</taxon>
    </lineage>
</organism>
<evidence type="ECO:0000256" key="2">
    <source>
        <dbReference type="ARBA" id="ARBA00022801"/>
    </source>
</evidence>
<comment type="caution">
    <text evidence="4">The sequence shown here is derived from an EMBL/GenBank/DDBJ whole genome shotgun (WGS) entry which is preliminary data.</text>
</comment>
<dbReference type="Gene3D" id="3.60.110.10">
    <property type="entry name" value="Carbon-nitrogen hydrolase"/>
    <property type="match status" value="1"/>
</dbReference>
<dbReference type="RefSeq" id="WP_380595419.1">
    <property type="nucleotide sequence ID" value="NZ_JBHSDU010000002.1"/>
</dbReference>
<gene>
    <name evidence="4" type="ORF">ACFPN2_04415</name>
</gene>
<dbReference type="PROSITE" id="PS50263">
    <property type="entry name" value="CN_HYDROLASE"/>
    <property type="match status" value="1"/>
</dbReference>
<dbReference type="Pfam" id="PF00795">
    <property type="entry name" value="CN_hydrolase"/>
    <property type="match status" value="1"/>
</dbReference>
<name>A0ABV8SP42_9GAMM</name>
<evidence type="ECO:0000259" key="3">
    <source>
        <dbReference type="PROSITE" id="PS50263"/>
    </source>
</evidence>
<sequence>MTNTVRAAVLQMTSAPEVEANLAMARGLLERARAQEVTLAALPENFAIMGRKETDKVEVAETPGEGPIQAFLGHCARELGLWIIGGTIPLRVENEPQRVASASLLFDDHGRCVGRYDKIHLFDVGIPNRDAPQRDERYRESATVAPGREPCVVPTPLGRIGMAVCYDVRFPELFRVLQQQGAEILSLPSAFTAPTGKAHWELLMRARAVENLCYVLAPAQSGIHPNGRETWGDSLIVDPWGQVLSRVTDAGPGLAVAEIDRTVQQELRERFPALSHRRFTIAPTL</sequence>
<dbReference type="PROSITE" id="PS01227">
    <property type="entry name" value="UPF0012"/>
    <property type="match status" value="1"/>
</dbReference>
<dbReference type="EMBL" id="JBHSDU010000002">
    <property type="protein sequence ID" value="MFC4308318.1"/>
    <property type="molecule type" value="Genomic_DNA"/>
</dbReference>
<evidence type="ECO:0000313" key="5">
    <source>
        <dbReference type="Proteomes" id="UP001595904"/>
    </source>
</evidence>
<accession>A0ABV8SP42</accession>
<proteinExistence type="inferred from homology"/>
<evidence type="ECO:0000313" key="4">
    <source>
        <dbReference type="EMBL" id="MFC4308318.1"/>
    </source>
</evidence>
<keyword evidence="5" id="KW-1185">Reference proteome</keyword>
<dbReference type="PANTHER" id="PTHR23088">
    <property type="entry name" value="NITRILASE-RELATED"/>
    <property type="match status" value="1"/>
</dbReference>
<feature type="domain" description="CN hydrolase" evidence="3">
    <location>
        <begin position="5"/>
        <end position="261"/>
    </location>
</feature>
<dbReference type="InterPro" id="IPR036526">
    <property type="entry name" value="C-N_Hydrolase_sf"/>
</dbReference>
<dbReference type="PANTHER" id="PTHR23088:SF27">
    <property type="entry name" value="DEAMINATED GLUTATHIONE AMIDASE"/>
    <property type="match status" value="1"/>
</dbReference>
<comment type="similarity">
    <text evidence="1">Belongs to the carbon-nitrogen hydrolase superfamily. NIT1/NIT2 family.</text>
</comment>
<dbReference type="InterPro" id="IPR001110">
    <property type="entry name" value="UPF0012_CS"/>
</dbReference>